<evidence type="ECO:0000256" key="2">
    <source>
        <dbReference type="ARBA" id="ARBA00022801"/>
    </source>
</evidence>
<organism evidence="6 7">
    <name type="scientific">Anaerovirgula multivorans</name>
    <dbReference type="NCBI Taxonomy" id="312168"/>
    <lineage>
        <taxon>Bacteria</taxon>
        <taxon>Bacillati</taxon>
        <taxon>Bacillota</taxon>
        <taxon>Clostridia</taxon>
        <taxon>Peptostreptococcales</taxon>
        <taxon>Natronincolaceae</taxon>
        <taxon>Anaerovirgula</taxon>
    </lineage>
</organism>
<keyword evidence="1" id="KW-0547">Nucleotide-binding</keyword>
<keyword evidence="3" id="KW-0067">ATP-binding</keyword>
<accession>A0A239IRJ4</accession>
<reference evidence="6 7" key="1">
    <citation type="submission" date="2017-06" db="EMBL/GenBank/DDBJ databases">
        <authorList>
            <person name="Kim H.J."/>
            <person name="Triplett B.A."/>
        </authorList>
    </citation>
    <scope>NUCLEOTIDE SEQUENCE [LARGE SCALE GENOMIC DNA]</scope>
    <source>
        <strain evidence="6 7">SCA</strain>
    </source>
</reference>
<protein>
    <submittedName>
        <fullName evidence="6">Allophanate hydrolase subunit 2</fullName>
    </submittedName>
</protein>
<name>A0A239IRJ4_9FIRM</name>
<feature type="domain" description="Carboxyltransferase" evidence="5">
    <location>
        <begin position="1"/>
        <end position="112"/>
    </location>
</feature>
<proteinExistence type="predicted"/>
<evidence type="ECO:0000259" key="5">
    <source>
        <dbReference type="SMART" id="SM00797"/>
    </source>
</evidence>
<dbReference type="SMART" id="SM00797">
    <property type="entry name" value="AHS2"/>
    <property type="match status" value="1"/>
</dbReference>
<dbReference type="GO" id="GO:0016787">
    <property type="term" value="F:hydrolase activity"/>
    <property type="evidence" value="ECO:0007669"/>
    <property type="project" value="UniProtKB-KW"/>
</dbReference>
<dbReference type="InterPro" id="IPR029000">
    <property type="entry name" value="Cyclophilin-like_dom_sf"/>
</dbReference>
<dbReference type="Proteomes" id="UP000198304">
    <property type="component" value="Unassembled WGS sequence"/>
</dbReference>
<gene>
    <name evidence="6" type="ORF">SAMN05446037_103012</name>
</gene>
<dbReference type="EMBL" id="FZOJ01000030">
    <property type="protein sequence ID" value="SNS96155.1"/>
    <property type="molecule type" value="Genomic_DNA"/>
</dbReference>
<evidence type="ECO:0000256" key="4">
    <source>
        <dbReference type="SAM" id="Phobius"/>
    </source>
</evidence>
<keyword evidence="4" id="KW-1133">Transmembrane helix</keyword>
<evidence type="ECO:0000256" key="3">
    <source>
        <dbReference type="ARBA" id="ARBA00022840"/>
    </source>
</evidence>
<evidence type="ECO:0000313" key="6">
    <source>
        <dbReference type="EMBL" id="SNS96155.1"/>
    </source>
</evidence>
<keyword evidence="4" id="KW-0812">Transmembrane</keyword>
<evidence type="ECO:0000256" key="1">
    <source>
        <dbReference type="ARBA" id="ARBA00022741"/>
    </source>
</evidence>
<dbReference type="GO" id="GO:0005524">
    <property type="term" value="F:ATP binding"/>
    <property type="evidence" value="ECO:0007669"/>
    <property type="project" value="UniProtKB-KW"/>
</dbReference>
<dbReference type="InterPro" id="IPR052708">
    <property type="entry name" value="PxpC"/>
</dbReference>
<dbReference type="Gene3D" id="2.40.100.10">
    <property type="entry name" value="Cyclophilin-like"/>
    <property type="match status" value="1"/>
</dbReference>
<dbReference type="PANTHER" id="PTHR43309:SF3">
    <property type="entry name" value="5-OXOPROLINASE SUBUNIT C"/>
    <property type="match status" value="1"/>
</dbReference>
<keyword evidence="2 6" id="KW-0378">Hydrolase</keyword>
<dbReference type="Pfam" id="PF02626">
    <property type="entry name" value="CT_A_B"/>
    <property type="match status" value="1"/>
</dbReference>
<dbReference type="InterPro" id="IPR003778">
    <property type="entry name" value="CT_A_B"/>
</dbReference>
<evidence type="ECO:0000313" key="7">
    <source>
        <dbReference type="Proteomes" id="UP000198304"/>
    </source>
</evidence>
<keyword evidence="7" id="KW-1185">Reference proteome</keyword>
<sequence>MNLLTGRELRENWYEYNRTIELRVVLGPQEDAFTEKGLKTFLGNEYAVTNECDRMGYRLEGEKIEHKEGGDIISDGIAMGEIQIPHHFPSLWAASMVIFISFSTAGCIGLYR</sequence>
<dbReference type="AlphaFoldDB" id="A0A239IRJ4"/>
<feature type="transmembrane region" description="Helical" evidence="4">
    <location>
        <begin position="91"/>
        <end position="111"/>
    </location>
</feature>
<keyword evidence="4" id="KW-0472">Membrane</keyword>
<dbReference type="PANTHER" id="PTHR43309">
    <property type="entry name" value="5-OXOPROLINASE SUBUNIT C"/>
    <property type="match status" value="1"/>
</dbReference>